<sequence length="38" mass="4569">MDMKTHVEIWEGSTTLQTHHKSWHACEAECQHLFPYKQ</sequence>
<name>A0A8T1B1A3_9STRA</name>
<proteinExistence type="predicted"/>
<gene>
    <name evidence="1" type="ORF">PC117_g23984</name>
</gene>
<organism evidence="1 2">
    <name type="scientific">Phytophthora cactorum</name>
    <dbReference type="NCBI Taxonomy" id="29920"/>
    <lineage>
        <taxon>Eukaryota</taxon>
        <taxon>Sar</taxon>
        <taxon>Stramenopiles</taxon>
        <taxon>Oomycota</taxon>
        <taxon>Peronosporomycetes</taxon>
        <taxon>Peronosporales</taxon>
        <taxon>Peronosporaceae</taxon>
        <taxon>Phytophthora</taxon>
    </lineage>
</organism>
<dbReference type="EMBL" id="RCMK01001528">
    <property type="protein sequence ID" value="KAG2892594.1"/>
    <property type="molecule type" value="Genomic_DNA"/>
</dbReference>
<evidence type="ECO:0000313" key="1">
    <source>
        <dbReference type="EMBL" id="KAG2892594.1"/>
    </source>
</evidence>
<dbReference type="AlphaFoldDB" id="A0A8T1B1A3"/>
<comment type="caution">
    <text evidence="1">The sequence shown here is derived from an EMBL/GenBank/DDBJ whole genome shotgun (WGS) entry which is preliminary data.</text>
</comment>
<protein>
    <submittedName>
        <fullName evidence="1">Uncharacterized protein</fullName>
    </submittedName>
</protein>
<evidence type="ECO:0000313" key="2">
    <source>
        <dbReference type="Proteomes" id="UP000736787"/>
    </source>
</evidence>
<dbReference type="Proteomes" id="UP000736787">
    <property type="component" value="Unassembled WGS sequence"/>
</dbReference>
<accession>A0A8T1B1A3</accession>
<reference evidence="1" key="1">
    <citation type="submission" date="2018-10" db="EMBL/GenBank/DDBJ databases">
        <title>Effector identification in a new, highly contiguous assembly of the strawberry crown rot pathogen Phytophthora cactorum.</title>
        <authorList>
            <person name="Armitage A.D."/>
            <person name="Nellist C.F."/>
            <person name="Bates H."/>
            <person name="Vickerstaff R.J."/>
            <person name="Harrison R.J."/>
        </authorList>
    </citation>
    <scope>NUCLEOTIDE SEQUENCE</scope>
    <source>
        <strain evidence="1">4040</strain>
    </source>
</reference>